<dbReference type="Proteomes" id="UP000011014">
    <property type="component" value="Unassembled WGS sequence"/>
</dbReference>
<dbReference type="EMBL" id="FN655265">
    <property type="protein sequence ID" value="CBY38590.1"/>
    <property type="molecule type" value="Genomic_DNA"/>
</dbReference>
<dbReference type="InterPro" id="IPR017907">
    <property type="entry name" value="Znf_RING_CS"/>
</dbReference>
<protein>
    <recommendedName>
        <fullName evidence="5">RING-type domain-containing protein</fullName>
    </recommendedName>
</protein>
<dbReference type="GO" id="GO:0008270">
    <property type="term" value="F:zinc ion binding"/>
    <property type="evidence" value="ECO:0007669"/>
    <property type="project" value="UniProtKB-KW"/>
</dbReference>
<dbReference type="Pfam" id="PF13445">
    <property type="entry name" value="zf-RING_UBOX"/>
    <property type="match status" value="1"/>
</dbReference>
<dbReference type="SUPFAM" id="SSF49599">
    <property type="entry name" value="TRAF domain-like"/>
    <property type="match status" value="1"/>
</dbReference>
<organism evidence="6">
    <name type="scientific">Oikopleura dioica</name>
    <name type="common">Tunicate</name>
    <dbReference type="NCBI Taxonomy" id="34765"/>
    <lineage>
        <taxon>Eukaryota</taxon>
        <taxon>Metazoa</taxon>
        <taxon>Chordata</taxon>
        <taxon>Tunicata</taxon>
        <taxon>Appendicularia</taxon>
        <taxon>Copelata</taxon>
        <taxon>Oikopleuridae</taxon>
        <taxon>Oikopleura</taxon>
    </lineage>
</organism>
<evidence type="ECO:0000256" key="1">
    <source>
        <dbReference type="ARBA" id="ARBA00022723"/>
    </source>
</evidence>
<keyword evidence="2 4" id="KW-0863">Zinc-finger</keyword>
<proteinExistence type="predicted"/>
<dbReference type="SMART" id="SM00184">
    <property type="entry name" value="RING"/>
    <property type="match status" value="1"/>
</dbReference>
<dbReference type="SUPFAM" id="SSF57850">
    <property type="entry name" value="RING/U-box"/>
    <property type="match status" value="1"/>
</dbReference>
<sequence>MGIDFNLFRLNDSNLTMTFIRENCLCPICGDILDDAVELKSCQHYFCYSCIVLWDKTQQTANKVCPECRTAYKFADRQRPPRIFNKILCDLHLACPNALCTVVTNYDNFKKHQSMCECRKEQCEFCETVLAKKDIPQHLDDCSKYLKTVIDNISMKNEELTETVSALRIELANSEACGYDKLIETKINDCVQYKRPAKTKILMNWPTEVNHEKINSKEKSISISNFSCWFNFDGGKLRLMAMVNIDEKGVEQKFVAMQIVCAQSTQTAHAVWKMSISSAERNILSTKIFKVSQ</sequence>
<dbReference type="PROSITE" id="PS50089">
    <property type="entry name" value="ZF_RING_2"/>
    <property type="match status" value="1"/>
</dbReference>
<keyword evidence="3" id="KW-0862">Zinc</keyword>
<accession>E4YT01</accession>
<dbReference type="InterPro" id="IPR001841">
    <property type="entry name" value="Znf_RING"/>
</dbReference>
<dbReference type="InterPro" id="IPR013083">
    <property type="entry name" value="Znf_RING/FYVE/PHD"/>
</dbReference>
<evidence type="ECO:0000259" key="5">
    <source>
        <dbReference type="PROSITE" id="PS50089"/>
    </source>
</evidence>
<keyword evidence="1" id="KW-0479">Metal-binding</keyword>
<evidence type="ECO:0000256" key="3">
    <source>
        <dbReference type="ARBA" id="ARBA00022833"/>
    </source>
</evidence>
<feature type="domain" description="RING-type" evidence="5">
    <location>
        <begin position="26"/>
        <end position="69"/>
    </location>
</feature>
<dbReference type="PANTHER" id="PTHR10131">
    <property type="entry name" value="TNF RECEPTOR ASSOCIATED FACTOR"/>
    <property type="match status" value="1"/>
</dbReference>
<dbReference type="PANTHER" id="PTHR10131:SF94">
    <property type="entry name" value="TNF RECEPTOR-ASSOCIATED FACTOR 4"/>
    <property type="match status" value="1"/>
</dbReference>
<name>E4YT01_OIKDI</name>
<reference evidence="6" key="1">
    <citation type="journal article" date="2010" name="Science">
        <title>Plasticity of animal genome architecture unmasked by rapid evolution of a pelagic tunicate.</title>
        <authorList>
            <person name="Denoeud F."/>
            <person name="Henriet S."/>
            <person name="Mungpakdee S."/>
            <person name="Aury J.M."/>
            <person name="Da Silva C."/>
            <person name="Brinkmann H."/>
            <person name="Mikhaleva J."/>
            <person name="Olsen L.C."/>
            <person name="Jubin C."/>
            <person name="Canestro C."/>
            <person name="Bouquet J.M."/>
            <person name="Danks G."/>
            <person name="Poulain J."/>
            <person name="Campsteijn C."/>
            <person name="Adamski M."/>
            <person name="Cross I."/>
            <person name="Yadetie F."/>
            <person name="Muffato M."/>
            <person name="Louis A."/>
            <person name="Butcher S."/>
            <person name="Tsagkogeorga G."/>
            <person name="Konrad A."/>
            <person name="Singh S."/>
            <person name="Jensen M.F."/>
            <person name="Cong E.H."/>
            <person name="Eikeseth-Otteraa H."/>
            <person name="Noel B."/>
            <person name="Anthouard V."/>
            <person name="Porcel B.M."/>
            <person name="Kachouri-Lafond R."/>
            <person name="Nishino A."/>
            <person name="Ugolini M."/>
            <person name="Chourrout P."/>
            <person name="Nishida H."/>
            <person name="Aasland R."/>
            <person name="Huzurbazar S."/>
            <person name="Westhof E."/>
            <person name="Delsuc F."/>
            <person name="Lehrach H."/>
            <person name="Reinhardt R."/>
            <person name="Weissenbach J."/>
            <person name="Roy S.W."/>
            <person name="Artiguenave F."/>
            <person name="Postlethwait J.H."/>
            <person name="Manak J.R."/>
            <person name="Thompson E.M."/>
            <person name="Jaillon O."/>
            <person name="Du Pasquier L."/>
            <person name="Boudinot P."/>
            <person name="Liberles D.A."/>
            <person name="Volff J.N."/>
            <person name="Philippe H."/>
            <person name="Lenhard B."/>
            <person name="Roest Crollius H."/>
            <person name="Wincker P."/>
            <person name="Chourrout D."/>
        </authorList>
    </citation>
    <scope>NUCLEOTIDE SEQUENCE [LARGE SCALE GENOMIC DNA]</scope>
</reference>
<dbReference type="AlphaFoldDB" id="E4YT01"/>
<evidence type="ECO:0000256" key="2">
    <source>
        <dbReference type="ARBA" id="ARBA00022771"/>
    </source>
</evidence>
<evidence type="ECO:0000256" key="4">
    <source>
        <dbReference type="PROSITE-ProRule" id="PRU00175"/>
    </source>
</evidence>
<dbReference type="PROSITE" id="PS00518">
    <property type="entry name" value="ZF_RING_1"/>
    <property type="match status" value="1"/>
</dbReference>
<gene>
    <name evidence="6" type="ORF">GSOID_T00032542001</name>
</gene>
<dbReference type="Gene3D" id="3.30.40.10">
    <property type="entry name" value="Zinc/RING finger domain, C3HC4 (zinc finger)"/>
    <property type="match status" value="1"/>
</dbReference>
<dbReference type="InterPro" id="IPR027370">
    <property type="entry name" value="Znf-RING_euk"/>
</dbReference>
<evidence type="ECO:0000313" key="6">
    <source>
        <dbReference type="EMBL" id="CBY38590.1"/>
    </source>
</evidence>